<evidence type="ECO:0000256" key="2">
    <source>
        <dbReference type="ARBA" id="ARBA00007947"/>
    </source>
</evidence>
<evidence type="ECO:0000256" key="6">
    <source>
        <dbReference type="ARBA" id="ARBA00022723"/>
    </source>
</evidence>
<feature type="binding site" evidence="17">
    <location>
        <position position="416"/>
    </location>
    <ligand>
        <name>acetyl-CoA</name>
        <dbReference type="ChEBI" id="CHEBI:57288"/>
    </ligand>
</feature>
<comment type="subunit">
    <text evidence="17">Homotrimer.</text>
</comment>
<dbReference type="InterPro" id="IPR025877">
    <property type="entry name" value="MobA-like_NTP_Trfase"/>
</dbReference>
<dbReference type="RefSeq" id="WP_279616859.1">
    <property type="nucleotide sequence ID" value="NZ_JZKH01000113.1"/>
</dbReference>
<dbReference type="PANTHER" id="PTHR43584:SF3">
    <property type="entry name" value="BIFUNCTIONAL PROTEIN GLMU"/>
    <property type="match status" value="1"/>
</dbReference>
<feature type="binding site" evidence="17">
    <location>
        <position position="27"/>
    </location>
    <ligand>
        <name>UDP-N-acetyl-alpha-D-glucosamine</name>
        <dbReference type="ChEBI" id="CHEBI:57705"/>
    </ligand>
</feature>
<feature type="binding site" evidence="17">
    <location>
        <position position="388"/>
    </location>
    <ligand>
        <name>UDP-N-acetyl-alpha-D-glucosamine</name>
        <dbReference type="ChEBI" id="CHEBI:57705"/>
    </ligand>
</feature>
<feature type="binding site" evidence="17">
    <location>
        <position position="239"/>
    </location>
    <ligand>
        <name>UDP-N-acetyl-alpha-D-glucosamine</name>
        <dbReference type="ChEBI" id="CHEBI:57705"/>
    </ligand>
</feature>
<keyword evidence="5 17" id="KW-0548">Nucleotidyltransferase</keyword>
<dbReference type="Gene3D" id="3.90.550.10">
    <property type="entry name" value="Spore Coat Polysaccharide Biosynthesis Protein SpsA, Chain A"/>
    <property type="match status" value="1"/>
</dbReference>
<evidence type="ECO:0000313" key="20">
    <source>
        <dbReference type="EMBL" id="KJS58400.1"/>
    </source>
</evidence>
<feature type="binding site" evidence="17">
    <location>
        <position position="434"/>
    </location>
    <ligand>
        <name>acetyl-CoA</name>
        <dbReference type="ChEBI" id="CHEBI:57288"/>
    </ligand>
</feature>
<keyword evidence="6 17" id="KW-0479">Metal-binding</keyword>
<feature type="binding site" evidence="17">
    <location>
        <position position="239"/>
    </location>
    <ligand>
        <name>Mg(2+)</name>
        <dbReference type="ChEBI" id="CHEBI:18420"/>
    </ligand>
</feature>
<dbReference type="GO" id="GO:0009252">
    <property type="term" value="P:peptidoglycan biosynthetic process"/>
    <property type="evidence" value="ECO:0007669"/>
    <property type="project" value="UniProtKB-UniRule"/>
</dbReference>
<dbReference type="Gene3D" id="2.160.10.10">
    <property type="entry name" value="Hexapeptide repeat proteins"/>
    <property type="match status" value="1"/>
</dbReference>
<dbReference type="GO" id="GO:0071555">
    <property type="term" value="P:cell wall organization"/>
    <property type="evidence" value="ECO:0007669"/>
    <property type="project" value="UniProtKB-KW"/>
</dbReference>
<dbReference type="CDD" id="cd03353">
    <property type="entry name" value="LbH_GlmU_C"/>
    <property type="match status" value="1"/>
</dbReference>
<dbReference type="PATRIC" id="fig|359131.3.peg.991"/>
<feature type="active site" description="Proton acceptor" evidence="17">
    <location>
        <position position="374"/>
    </location>
</feature>
<evidence type="ECO:0000256" key="17">
    <source>
        <dbReference type="HAMAP-Rule" id="MF_01631"/>
    </source>
</evidence>
<keyword evidence="3 17" id="KW-0963">Cytoplasm</keyword>
<keyword evidence="11 17" id="KW-0511">Multifunctional enzyme</keyword>
<feature type="domain" description="MobA-like NTP transferase" evidence="19">
    <location>
        <begin position="9"/>
        <end position="155"/>
    </location>
</feature>
<dbReference type="NCBIfam" id="TIGR01173">
    <property type="entry name" value="glmU"/>
    <property type="match status" value="1"/>
</dbReference>
<keyword evidence="8 17" id="KW-0460">Magnesium</keyword>
<feature type="compositionally biased region" description="Low complexity" evidence="18">
    <location>
        <begin position="467"/>
        <end position="488"/>
    </location>
</feature>
<dbReference type="GO" id="GO:0008360">
    <property type="term" value="P:regulation of cell shape"/>
    <property type="evidence" value="ECO:0007669"/>
    <property type="project" value="UniProtKB-KW"/>
</dbReference>
<dbReference type="GO" id="GO:0000287">
    <property type="term" value="F:magnesium ion binding"/>
    <property type="evidence" value="ECO:0007669"/>
    <property type="project" value="UniProtKB-UniRule"/>
</dbReference>
<dbReference type="InterPro" id="IPR011004">
    <property type="entry name" value="Trimer_LpxA-like_sf"/>
</dbReference>
<dbReference type="InterPro" id="IPR005882">
    <property type="entry name" value="Bifunctional_GlmU"/>
</dbReference>
<evidence type="ECO:0000256" key="7">
    <source>
        <dbReference type="ARBA" id="ARBA00022737"/>
    </source>
</evidence>
<comment type="catalytic activity">
    <reaction evidence="15 17">
        <text>N-acetyl-alpha-D-glucosamine 1-phosphate + UTP + H(+) = UDP-N-acetyl-alpha-D-glucosamine + diphosphate</text>
        <dbReference type="Rhea" id="RHEA:13509"/>
        <dbReference type="ChEBI" id="CHEBI:15378"/>
        <dbReference type="ChEBI" id="CHEBI:33019"/>
        <dbReference type="ChEBI" id="CHEBI:46398"/>
        <dbReference type="ChEBI" id="CHEBI:57705"/>
        <dbReference type="ChEBI" id="CHEBI:57776"/>
        <dbReference type="EC" id="2.7.7.23"/>
    </reaction>
</comment>
<evidence type="ECO:0000256" key="10">
    <source>
        <dbReference type="ARBA" id="ARBA00022984"/>
    </source>
</evidence>
<dbReference type="EC" id="2.7.7.23" evidence="17"/>
<dbReference type="GO" id="GO:0016020">
    <property type="term" value="C:membrane"/>
    <property type="evidence" value="ECO:0007669"/>
    <property type="project" value="GOC"/>
</dbReference>
<keyword evidence="4 17" id="KW-0808">Transferase</keyword>
<evidence type="ECO:0000256" key="11">
    <source>
        <dbReference type="ARBA" id="ARBA00023268"/>
    </source>
</evidence>
<dbReference type="CDD" id="cd02540">
    <property type="entry name" value="GT2_GlmU_N_bac"/>
    <property type="match status" value="1"/>
</dbReference>
<feature type="binding site" evidence="17">
    <location>
        <position position="151"/>
    </location>
    <ligand>
        <name>UDP-N-acetyl-alpha-D-glucosamine</name>
        <dbReference type="ChEBI" id="CHEBI:57705"/>
    </ligand>
</feature>
<feature type="binding site" evidence="17">
    <location>
        <position position="344"/>
    </location>
    <ligand>
        <name>UDP-N-acetyl-alpha-D-glucosamine</name>
        <dbReference type="ChEBI" id="CHEBI:57705"/>
    </ligand>
</feature>
<evidence type="ECO:0000256" key="16">
    <source>
        <dbReference type="ARBA" id="ARBA00049628"/>
    </source>
</evidence>
<comment type="caution">
    <text evidence="17">Lacks conserved residue(s) required for the propagation of feature annotation.</text>
</comment>
<evidence type="ECO:0000256" key="9">
    <source>
        <dbReference type="ARBA" id="ARBA00022960"/>
    </source>
</evidence>
<comment type="pathway">
    <text evidence="17">Nucleotide-sugar biosynthesis; UDP-N-acetyl-alpha-D-glucosamine biosynthesis; UDP-N-acetyl-alpha-D-glucosamine from N-acetyl-alpha-D-glucosamine 1-phosphate: step 1/1.</text>
</comment>
<evidence type="ECO:0000256" key="15">
    <source>
        <dbReference type="ARBA" id="ARBA00048493"/>
    </source>
</evidence>
<keyword evidence="9 17" id="KW-0133">Cell shape</keyword>
<comment type="pathway">
    <text evidence="17">Bacterial outer membrane biogenesis; LPS lipid A biosynthesis.</text>
</comment>
<comment type="similarity">
    <text evidence="2 17">In the N-terminal section; belongs to the N-acetylglucosamine-1-phosphate uridyltransferase family.</text>
</comment>
<feature type="binding site" evidence="17">
    <location>
        <position position="451"/>
    </location>
    <ligand>
        <name>acetyl-CoA</name>
        <dbReference type="ChEBI" id="CHEBI:57288"/>
    </ligand>
</feature>
<keyword evidence="21" id="KW-1185">Reference proteome</keyword>
<dbReference type="SUPFAM" id="SSF53448">
    <property type="entry name" value="Nucleotide-diphospho-sugar transferases"/>
    <property type="match status" value="1"/>
</dbReference>
<dbReference type="UniPathway" id="UPA00973"/>
<evidence type="ECO:0000256" key="1">
    <source>
        <dbReference type="ARBA" id="ARBA00007707"/>
    </source>
</evidence>
<protein>
    <recommendedName>
        <fullName evidence="17">Bifunctional protein GlmU</fullName>
    </recommendedName>
    <domain>
        <recommendedName>
            <fullName evidence="17">UDP-N-acetylglucosamine pyrophosphorylase</fullName>
            <ecNumber evidence="17">2.7.7.23</ecNumber>
        </recommendedName>
        <alternativeName>
            <fullName evidence="17">N-acetylglucosamine-1-phosphate uridyltransferase</fullName>
        </alternativeName>
    </domain>
    <domain>
        <recommendedName>
            <fullName evidence="17">Glucosamine-1-phosphate N-acetyltransferase</fullName>
            <ecNumber evidence="17">2.3.1.157</ecNumber>
        </recommendedName>
    </domain>
</protein>
<dbReference type="Proteomes" id="UP000033699">
    <property type="component" value="Unassembled WGS sequence"/>
</dbReference>
<dbReference type="GO" id="GO:0009245">
    <property type="term" value="P:lipid A biosynthetic process"/>
    <property type="evidence" value="ECO:0007669"/>
    <property type="project" value="UniProtKB-UniRule"/>
</dbReference>
<dbReference type="EMBL" id="JZKH01000113">
    <property type="protein sequence ID" value="KJS58400.1"/>
    <property type="molecule type" value="Genomic_DNA"/>
</dbReference>
<comment type="cofactor">
    <cofactor evidence="17">
        <name>Mg(2+)</name>
        <dbReference type="ChEBI" id="CHEBI:18420"/>
    </cofactor>
    <text evidence="17">Binds 1 Mg(2+) ion per subunit.</text>
</comment>
<evidence type="ECO:0000256" key="18">
    <source>
        <dbReference type="SAM" id="MobiDB-lite"/>
    </source>
</evidence>
<reference evidence="20 21" key="1">
    <citation type="submission" date="2015-02" db="EMBL/GenBank/DDBJ databases">
        <authorList>
            <person name="Ju K.-S."/>
            <person name="Doroghazi J.R."/>
            <person name="Metcalf W."/>
        </authorList>
    </citation>
    <scope>NUCLEOTIDE SEQUENCE [LARGE SCALE GENOMIC DNA]</scope>
    <source>
        <strain evidence="20 21">ATCC 31215</strain>
    </source>
</reference>
<comment type="subcellular location">
    <subcellularLocation>
        <location evidence="17">Cytoplasm</location>
    </subcellularLocation>
</comment>
<dbReference type="GO" id="GO:0005737">
    <property type="term" value="C:cytoplasm"/>
    <property type="evidence" value="ECO:0007669"/>
    <property type="project" value="UniProtKB-SubCell"/>
</dbReference>
<feature type="binding site" evidence="17">
    <location>
        <position position="377"/>
    </location>
    <ligand>
        <name>UDP-N-acetyl-alpha-D-glucosamine</name>
        <dbReference type="ChEBI" id="CHEBI:57705"/>
    </ligand>
</feature>
<comment type="function">
    <text evidence="16 17">Catalyzes the last two sequential reactions in the de novo biosynthetic pathway for UDP-N-acetylglucosamine (UDP-GlcNAc). The C-terminal domain catalyzes the transfer of acetyl group from acetyl coenzyme A to glucosamine-1-phosphate (GlcN-1-P) to produce N-acetylglucosamine-1-phosphate (GlcNAc-1-P), which is converted into UDP-GlcNAc by the transfer of uridine 5-monophosphate (from uridine 5-triphosphate), a reaction catalyzed by the N-terminal domain.</text>
</comment>
<name>A0A0F2T7T8_STRR3</name>
<organism evidence="20 21">
    <name type="scientific">Streptomyces rubellomurinus (strain ATCC 31215)</name>
    <dbReference type="NCBI Taxonomy" id="359131"/>
    <lineage>
        <taxon>Bacteria</taxon>
        <taxon>Bacillati</taxon>
        <taxon>Actinomycetota</taxon>
        <taxon>Actinomycetes</taxon>
        <taxon>Kitasatosporales</taxon>
        <taxon>Streptomycetaceae</taxon>
        <taxon>Streptomyces</taxon>
    </lineage>
</organism>
<evidence type="ECO:0000256" key="13">
    <source>
        <dbReference type="ARBA" id="ARBA00023316"/>
    </source>
</evidence>
<evidence type="ECO:0000256" key="12">
    <source>
        <dbReference type="ARBA" id="ARBA00023315"/>
    </source>
</evidence>
<dbReference type="InterPro" id="IPR038009">
    <property type="entry name" value="GlmU_C_LbH"/>
</dbReference>
<gene>
    <name evidence="17 20" type="primary">glmU</name>
    <name evidence="20" type="ORF">VM95_33540</name>
</gene>
<feature type="binding site" evidence="17">
    <location>
        <begin position="12"/>
        <end position="15"/>
    </location>
    <ligand>
        <name>UDP-N-acetyl-alpha-D-glucosamine</name>
        <dbReference type="ChEBI" id="CHEBI:57705"/>
    </ligand>
</feature>
<evidence type="ECO:0000256" key="8">
    <source>
        <dbReference type="ARBA" id="ARBA00022842"/>
    </source>
</evidence>
<feature type="binding site" evidence="17">
    <location>
        <begin position="85"/>
        <end position="86"/>
    </location>
    <ligand>
        <name>UDP-N-acetyl-alpha-D-glucosamine</name>
        <dbReference type="ChEBI" id="CHEBI:57705"/>
    </ligand>
</feature>
<feature type="binding site" evidence="17">
    <location>
        <position position="181"/>
    </location>
    <ligand>
        <name>UDP-N-acetyl-alpha-D-glucosamine</name>
        <dbReference type="ChEBI" id="CHEBI:57705"/>
    </ligand>
</feature>
<dbReference type="Pfam" id="PF12804">
    <property type="entry name" value="NTP_transf_3"/>
    <property type="match status" value="1"/>
</dbReference>
<dbReference type="UniPathway" id="UPA00113">
    <property type="reaction ID" value="UER00532"/>
</dbReference>
<dbReference type="NCBIfam" id="NF010932">
    <property type="entry name" value="PRK14352.1"/>
    <property type="match status" value="1"/>
</dbReference>
<keyword evidence="7 17" id="KW-0677">Repeat</keyword>
<feature type="binding site" evidence="17">
    <location>
        <begin position="397"/>
        <end position="398"/>
    </location>
    <ligand>
        <name>acetyl-CoA</name>
        <dbReference type="ChEBI" id="CHEBI:57288"/>
    </ligand>
</feature>
<dbReference type="GO" id="GO:0019134">
    <property type="term" value="F:glucosamine-1-phosphate N-acetyltransferase activity"/>
    <property type="evidence" value="ECO:0007669"/>
    <property type="project" value="UniProtKB-UniRule"/>
</dbReference>
<keyword evidence="10 17" id="KW-0573">Peptidoglycan synthesis</keyword>
<dbReference type="GO" id="GO:0003977">
    <property type="term" value="F:UDP-N-acetylglucosamine diphosphorylase activity"/>
    <property type="evidence" value="ECO:0007669"/>
    <property type="project" value="UniProtKB-UniRule"/>
</dbReference>
<keyword evidence="12 17" id="KW-0012">Acyltransferase</keyword>
<feature type="binding site" evidence="17">
    <location>
        <position position="114"/>
    </location>
    <ligand>
        <name>Mg(2+)</name>
        <dbReference type="ChEBI" id="CHEBI:18420"/>
    </ligand>
</feature>
<comment type="pathway">
    <text evidence="17">Nucleotide-sugar biosynthesis; UDP-N-acetyl-alpha-D-glucosamine biosynthesis; N-acetyl-alpha-D-glucosamine 1-phosphate from alpha-D-glucosamine 6-phosphate (route II): step 2/2.</text>
</comment>
<dbReference type="EC" id="2.3.1.157" evidence="17"/>
<comment type="caution">
    <text evidence="20">The sequence shown here is derived from an EMBL/GenBank/DDBJ whole genome shotgun (WGS) entry which is preliminary data.</text>
</comment>
<dbReference type="InterPro" id="IPR050065">
    <property type="entry name" value="GlmU-like"/>
</dbReference>
<feature type="region of interest" description="Linker" evidence="17">
    <location>
        <begin position="242"/>
        <end position="262"/>
    </location>
</feature>
<dbReference type="PANTHER" id="PTHR43584">
    <property type="entry name" value="NUCLEOTIDYL TRANSFERASE"/>
    <property type="match status" value="1"/>
</dbReference>
<evidence type="ECO:0000313" key="21">
    <source>
        <dbReference type="Proteomes" id="UP000033699"/>
    </source>
</evidence>
<feature type="binding site" evidence="17">
    <location>
        <position position="166"/>
    </location>
    <ligand>
        <name>UDP-N-acetyl-alpha-D-glucosamine</name>
        <dbReference type="ChEBI" id="CHEBI:57705"/>
    </ligand>
</feature>
<evidence type="ECO:0000259" key="19">
    <source>
        <dbReference type="Pfam" id="PF12804"/>
    </source>
</evidence>
<feature type="binding site" evidence="17">
    <location>
        <position position="391"/>
    </location>
    <ligand>
        <name>acetyl-CoA</name>
        <dbReference type="ChEBI" id="CHEBI:57288"/>
    </ligand>
</feature>
<feature type="region of interest" description="Pyrophosphorylase" evidence="17">
    <location>
        <begin position="1"/>
        <end position="241"/>
    </location>
</feature>
<evidence type="ECO:0000256" key="5">
    <source>
        <dbReference type="ARBA" id="ARBA00022695"/>
    </source>
</evidence>
<evidence type="ECO:0000256" key="3">
    <source>
        <dbReference type="ARBA" id="ARBA00022490"/>
    </source>
</evidence>
<dbReference type="GO" id="GO:0000902">
    <property type="term" value="P:cell morphogenesis"/>
    <property type="evidence" value="ECO:0007669"/>
    <property type="project" value="UniProtKB-UniRule"/>
</dbReference>
<comment type="catalytic activity">
    <reaction evidence="14 17">
        <text>alpha-D-glucosamine 1-phosphate + acetyl-CoA = N-acetyl-alpha-D-glucosamine 1-phosphate + CoA + H(+)</text>
        <dbReference type="Rhea" id="RHEA:13725"/>
        <dbReference type="ChEBI" id="CHEBI:15378"/>
        <dbReference type="ChEBI" id="CHEBI:57287"/>
        <dbReference type="ChEBI" id="CHEBI:57288"/>
        <dbReference type="ChEBI" id="CHEBI:57776"/>
        <dbReference type="ChEBI" id="CHEBI:58516"/>
        <dbReference type="EC" id="2.3.1.157"/>
    </reaction>
</comment>
<dbReference type="AlphaFoldDB" id="A0A0F2T7T8"/>
<accession>A0A0F2T7T8</accession>
<comment type="similarity">
    <text evidence="1 17">In the C-terminal section; belongs to the transferase hexapeptide repeat family.</text>
</comment>
<evidence type="ECO:0000256" key="14">
    <source>
        <dbReference type="ARBA" id="ARBA00048247"/>
    </source>
</evidence>
<feature type="region of interest" description="Disordered" evidence="18">
    <location>
        <begin position="463"/>
        <end position="488"/>
    </location>
</feature>
<proteinExistence type="inferred from homology"/>
<sequence>MGAKSLAAVVVLAAGGGTRMKSNKLPKVLHEVCGRSLVGHAVSAAGELTPGHLVVVVGHQREQVVEHLAAHHPAARPVVQEEQKGTGHAVRTALEALAADGVTLDGTVIVTAGDSPLLTGETLHRLATSHEAQQNGVTVLTAVVPEPFGYGRILRDEDGAVAAIVEERDASDTQRTIAEINSGVFAFDAKLLAEALAELTTDNSQGEEYLTDTLAILRTAGHRVGAVVAEDHRDILGINDRVQLAQARRLLNDRLLERAMRAGVTVVDPATTWFDVQVTFEPDAVVLPNTQLHGATHLGEGCEVGPNSTLTDTLVGAGARVSNTTAERAEIGELAVTGPYAYLRPGAKLARKAKVGTYVEVKNSELGEGAKVPHLSYIGDATIGEGTNVGAASVTVNYDGVRKHRTVIGAHCRTGSDNMFIAPVTVGDGAYTAAGSVITSDVPPGALGVSRAQQRNIEGWVERKRPGTASAQAAQAATDGAAQGAAQT</sequence>
<keyword evidence="13 17" id="KW-0961">Cell wall biogenesis/degradation</keyword>
<dbReference type="InterPro" id="IPR029044">
    <property type="entry name" value="Nucleotide-diphossugar_trans"/>
</dbReference>
<dbReference type="HAMAP" id="MF_01631">
    <property type="entry name" value="GlmU"/>
    <property type="match status" value="1"/>
</dbReference>
<evidence type="ECO:0000256" key="4">
    <source>
        <dbReference type="ARBA" id="ARBA00022679"/>
    </source>
</evidence>
<feature type="binding site" evidence="17">
    <location>
        <position position="362"/>
    </location>
    <ligand>
        <name>UDP-N-acetyl-alpha-D-glucosamine</name>
        <dbReference type="ChEBI" id="CHEBI:57705"/>
    </ligand>
</feature>
<dbReference type="SUPFAM" id="SSF51161">
    <property type="entry name" value="Trimeric LpxA-like enzymes"/>
    <property type="match status" value="1"/>
</dbReference>
<feature type="binding site" evidence="17">
    <location>
        <position position="80"/>
    </location>
    <ligand>
        <name>UDP-N-acetyl-alpha-D-glucosamine</name>
        <dbReference type="ChEBI" id="CHEBI:57705"/>
    </ligand>
</feature>
<feature type="region of interest" description="N-acetyltransferase" evidence="17">
    <location>
        <begin position="263"/>
        <end position="488"/>
    </location>
</feature>
<dbReference type="GO" id="GO:0006048">
    <property type="term" value="P:UDP-N-acetylglucosamine biosynthetic process"/>
    <property type="evidence" value="ECO:0007669"/>
    <property type="project" value="UniProtKB-UniPathway"/>
</dbReference>